<dbReference type="AlphaFoldDB" id="A0AAD9A6S6"/>
<dbReference type="InterPro" id="IPR004839">
    <property type="entry name" value="Aminotransferase_I/II_large"/>
</dbReference>
<keyword evidence="5" id="KW-1185">Reference proteome</keyword>
<organism evidence="4 5">
    <name type="scientific">Colletotrichum chrysophilum</name>
    <dbReference type="NCBI Taxonomy" id="1836956"/>
    <lineage>
        <taxon>Eukaryota</taxon>
        <taxon>Fungi</taxon>
        <taxon>Dikarya</taxon>
        <taxon>Ascomycota</taxon>
        <taxon>Pezizomycotina</taxon>
        <taxon>Sordariomycetes</taxon>
        <taxon>Hypocreomycetidae</taxon>
        <taxon>Glomerellales</taxon>
        <taxon>Glomerellaceae</taxon>
        <taxon>Colletotrichum</taxon>
        <taxon>Colletotrichum gloeosporioides species complex</taxon>
    </lineage>
</organism>
<dbReference type="GO" id="GO:0008483">
    <property type="term" value="F:transaminase activity"/>
    <property type="evidence" value="ECO:0007669"/>
    <property type="project" value="UniProtKB-KW"/>
</dbReference>
<evidence type="ECO:0000313" key="5">
    <source>
        <dbReference type="Proteomes" id="UP001243330"/>
    </source>
</evidence>
<dbReference type="Gene3D" id="3.40.640.10">
    <property type="entry name" value="Type I PLP-dependent aspartate aminotransferase-like (Major domain)"/>
    <property type="match status" value="1"/>
</dbReference>
<keyword evidence="2" id="KW-0663">Pyridoxal phosphate</keyword>
<proteinExistence type="inferred from homology"/>
<evidence type="ECO:0000259" key="3">
    <source>
        <dbReference type="Pfam" id="PF00155"/>
    </source>
</evidence>
<dbReference type="SUPFAM" id="SSF53383">
    <property type="entry name" value="PLP-dependent transferases"/>
    <property type="match status" value="1"/>
</dbReference>
<dbReference type="Pfam" id="PF00155">
    <property type="entry name" value="Aminotran_1_2"/>
    <property type="match status" value="1"/>
</dbReference>
<accession>A0AAD9A6S6</accession>
<protein>
    <submittedName>
        <fullName evidence="4">Aspartate aminotransferase</fullName>
    </submittedName>
</protein>
<dbReference type="Proteomes" id="UP001243330">
    <property type="component" value="Unassembled WGS sequence"/>
</dbReference>
<dbReference type="EMBL" id="JAQOWY010000408">
    <property type="protein sequence ID" value="KAK1842531.1"/>
    <property type="molecule type" value="Genomic_DNA"/>
</dbReference>
<dbReference type="Gene3D" id="3.90.1150.10">
    <property type="entry name" value="Aspartate Aminotransferase, domain 1"/>
    <property type="match status" value="1"/>
</dbReference>
<gene>
    <name evidence="4" type="ORF">CCHR01_14829</name>
</gene>
<dbReference type="InterPro" id="IPR015424">
    <property type="entry name" value="PyrdxlP-dep_Trfase"/>
</dbReference>
<dbReference type="PANTHER" id="PTHR43510">
    <property type="entry name" value="AMINOTRANSFERASE FUNCTION, HYPOTHETICAL (EUROFUNG)"/>
    <property type="match status" value="1"/>
</dbReference>
<evidence type="ECO:0000256" key="2">
    <source>
        <dbReference type="ARBA" id="ARBA00022898"/>
    </source>
</evidence>
<name>A0AAD9A6S6_9PEZI</name>
<sequence length="426" mass="47308">MKNVRDFKIDEWNKLSLVFLSARLNSKAKNLHEDGNRYALEGEIPTWRSRCLAICRLTAFLGSYAQALSINNLKSLSTDPALEVFDHNLELSYGPFEGSHRLRERIAALHSTNEDKIDPSNVIITPGSIMANYLILDTICGSGDHVICQYPTYGQLYLVPEFGSVDVSLWKMDESNNWLPNTKELAGLIRPNTKAIILNSPNNPTGTVLEESFLREVVRIACENSIVVFSDEVFNPLVFTSPKPPSIVNLGYTNTIASGSLSKAFSIPGIRLGWIVTRSPELTKEITTKRDFTTITVSRLDDSVASFALDPAVMPNMMKRNISLCQDSVGLLDNFIAESGGRVRWVKPQGSGMAFIQILDQARVPVDDGEFCKRLQVEESICLVPGGVCFSEGSNEDFKGYFRVGLGNPDVLRQALPLLHAFIQKW</sequence>
<evidence type="ECO:0000256" key="1">
    <source>
        <dbReference type="ARBA" id="ARBA00007441"/>
    </source>
</evidence>
<comment type="similarity">
    <text evidence="1">Belongs to the class-I pyridoxal-phosphate-dependent aminotransferase family.</text>
</comment>
<dbReference type="PANTHER" id="PTHR43510:SF1">
    <property type="entry name" value="AMINOTRANSFERASE FUNCTION, HYPOTHETICAL (EUROFUNG)"/>
    <property type="match status" value="1"/>
</dbReference>
<feature type="domain" description="Aminotransferase class I/classII large" evidence="3">
    <location>
        <begin position="86"/>
        <end position="415"/>
    </location>
</feature>
<dbReference type="InterPro" id="IPR015422">
    <property type="entry name" value="PyrdxlP-dep_Trfase_small"/>
</dbReference>
<reference evidence="4" key="1">
    <citation type="submission" date="2023-01" db="EMBL/GenBank/DDBJ databases">
        <title>Colletotrichum chrysophilum M932 genome sequence.</title>
        <authorList>
            <person name="Baroncelli R."/>
        </authorList>
    </citation>
    <scope>NUCLEOTIDE SEQUENCE</scope>
    <source>
        <strain evidence="4">M932</strain>
    </source>
</reference>
<dbReference type="InterPro" id="IPR015421">
    <property type="entry name" value="PyrdxlP-dep_Trfase_major"/>
</dbReference>
<dbReference type="CDD" id="cd00609">
    <property type="entry name" value="AAT_like"/>
    <property type="match status" value="1"/>
</dbReference>
<dbReference type="InterPro" id="IPR004838">
    <property type="entry name" value="NHTrfase_class1_PyrdxlP-BS"/>
</dbReference>
<dbReference type="PROSITE" id="PS00105">
    <property type="entry name" value="AA_TRANSFER_CLASS_1"/>
    <property type="match status" value="1"/>
</dbReference>
<keyword evidence="4" id="KW-0032">Aminotransferase</keyword>
<comment type="caution">
    <text evidence="4">The sequence shown here is derived from an EMBL/GenBank/DDBJ whole genome shotgun (WGS) entry which is preliminary data.</text>
</comment>
<evidence type="ECO:0000313" key="4">
    <source>
        <dbReference type="EMBL" id="KAK1842531.1"/>
    </source>
</evidence>
<dbReference type="GO" id="GO:0030170">
    <property type="term" value="F:pyridoxal phosphate binding"/>
    <property type="evidence" value="ECO:0007669"/>
    <property type="project" value="InterPro"/>
</dbReference>
<keyword evidence="4" id="KW-0808">Transferase</keyword>